<feature type="transmembrane region" description="Helical" evidence="14">
    <location>
        <begin position="265"/>
        <end position="288"/>
    </location>
</feature>
<dbReference type="SUPFAM" id="SSF47384">
    <property type="entry name" value="Homodimeric domain of signal transducing histidine kinase"/>
    <property type="match status" value="1"/>
</dbReference>
<evidence type="ECO:0000256" key="12">
    <source>
        <dbReference type="ARBA" id="ARBA00023012"/>
    </source>
</evidence>
<feature type="transmembrane region" description="Helical" evidence="14">
    <location>
        <begin position="403"/>
        <end position="422"/>
    </location>
</feature>
<dbReference type="Pfam" id="PF00512">
    <property type="entry name" value="HisKA"/>
    <property type="match status" value="1"/>
</dbReference>
<dbReference type="PRINTS" id="PR00344">
    <property type="entry name" value="BCTRLSENSOR"/>
</dbReference>
<protein>
    <recommendedName>
        <fullName evidence="3">histidine kinase</fullName>
        <ecNumber evidence="3">2.7.13.3</ecNumber>
    </recommendedName>
</protein>
<reference evidence="16 18" key="1">
    <citation type="submission" date="2018-06" db="EMBL/GenBank/DDBJ databases">
        <authorList>
            <consortium name="Pathogen Informatics"/>
            <person name="Doyle S."/>
        </authorList>
    </citation>
    <scope>NUCLEOTIDE SEQUENCE [LARGE SCALE GENOMIC DNA]</scope>
    <source>
        <strain evidence="16 18">NCTC10597</strain>
    </source>
</reference>
<comment type="catalytic activity">
    <reaction evidence="1">
        <text>ATP + protein L-histidine = ADP + protein N-phospho-L-histidine.</text>
        <dbReference type="EC" id="2.7.13.3"/>
    </reaction>
</comment>
<sequence length="729" mass="83984">MDKFYKIFISFSLMLVLISLFTFSSFGNKYSANYLDSTSFNEKLIEFKSKLSHFELNRLNKEEALKQLDVTDEEIHSYRYSYGSLSEQVSNIHMQYETDLQDAKEMKAVELYKRLKKERDTKVKDITKNFEDNDYVKEKILKDKKKELNKYYKELESHIATMKSEYPYFSYELKNVKTGKEFKGGDLENANYFRVDYTSKGNSAFKDTRPLTELTYAIPNSDGDQTAFENIEIPLTKDEYTGTISISDEAAAGSEIEKMVMKYDIIHNVLLIIWIVSIICLFISLILIWSKRKIYKKINIAIEFQLFFVVILGIVGLGASVEIINGIRNFRDYADIMEFIYYSYAFLLLPIVLWVVCAWFISFVMSIILTAQDLQDAWEHSLLKKMKAVAESLMKVTPLVLKIMAYLVVVFLAGFGFCVMLLNAFEGIIVIIYLILFILFVVPTSWYFFKNVADLSAIMRSSENFVKNKKKTEITVSKRSSFKQHADDVNQMQSGVVTSQFEQNKSERLKTELITNVSHDLRTPLTSIITYTELLKKEGISDEEKLQYVDVLDKKSQRLKTLIDDLFEVSKMSTGNIDLHRQDVDLGQLVQQAVGEHEGDIEKSNLRFNVKVPETPVTVLIDGQRYWRVIDNLVGNAIKYAMEGTRVFITLEETPVSTELVVKNISKYEISEDVDELYERFKRADSSRHTEGSGLGLAIAQSIVELHGGYMRIEIDGDLFKVTVTQPKN</sequence>
<keyword evidence="12" id="KW-0902">Two-component regulatory system</keyword>
<evidence type="ECO:0000256" key="8">
    <source>
        <dbReference type="ARBA" id="ARBA00022741"/>
    </source>
</evidence>
<evidence type="ECO:0000313" key="18">
    <source>
        <dbReference type="Proteomes" id="UP000254330"/>
    </source>
</evidence>
<comment type="caution">
    <text evidence="16">The sequence shown here is derived from an EMBL/GenBank/DDBJ whole genome shotgun (WGS) entry which is preliminary data.</text>
</comment>
<evidence type="ECO:0000256" key="11">
    <source>
        <dbReference type="ARBA" id="ARBA00022989"/>
    </source>
</evidence>
<evidence type="ECO:0000256" key="13">
    <source>
        <dbReference type="ARBA" id="ARBA00023136"/>
    </source>
</evidence>
<dbReference type="GO" id="GO:0000155">
    <property type="term" value="F:phosphorelay sensor kinase activity"/>
    <property type="evidence" value="ECO:0007669"/>
    <property type="project" value="InterPro"/>
</dbReference>
<dbReference type="PANTHER" id="PTHR45528">
    <property type="entry name" value="SENSOR HISTIDINE KINASE CPXA"/>
    <property type="match status" value="1"/>
</dbReference>
<keyword evidence="7 14" id="KW-0812">Transmembrane</keyword>
<evidence type="ECO:0000313" key="19">
    <source>
        <dbReference type="Proteomes" id="UP000294641"/>
    </source>
</evidence>
<dbReference type="Gene3D" id="3.30.565.10">
    <property type="entry name" value="Histidine kinase-like ATPase, C-terminal domain"/>
    <property type="match status" value="1"/>
</dbReference>
<keyword evidence="19" id="KW-1185">Reference proteome</keyword>
<dbReference type="EMBL" id="UGNP01000001">
    <property type="protein sequence ID" value="STX08529.1"/>
    <property type="molecule type" value="Genomic_DNA"/>
</dbReference>
<evidence type="ECO:0000256" key="7">
    <source>
        <dbReference type="ARBA" id="ARBA00022692"/>
    </source>
</evidence>
<feature type="domain" description="Histidine kinase" evidence="15">
    <location>
        <begin position="516"/>
        <end position="729"/>
    </location>
</feature>
<dbReference type="Gene3D" id="1.10.287.130">
    <property type="match status" value="1"/>
</dbReference>
<dbReference type="Proteomes" id="UP000254330">
    <property type="component" value="Unassembled WGS sequence"/>
</dbReference>
<evidence type="ECO:0000256" key="2">
    <source>
        <dbReference type="ARBA" id="ARBA00004651"/>
    </source>
</evidence>
<dbReference type="InterPro" id="IPR005467">
    <property type="entry name" value="His_kinase_dom"/>
</dbReference>
<dbReference type="GO" id="GO:0005886">
    <property type="term" value="C:plasma membrane"/>
    <property type="evidence" value="ECO:0007669"/>
    <property type="project" value="UniProtKB-SubCell"/>
</dbReference>
<comment type="subcellular location">
    <subcellularLocation>
        <location evidence="2">Cell membrane</location>
        <topology evidence="2">Multi-pass membrane protein</topology>
    </subcellularLocation>
</comment>
<evidence type="ECO:0000313" key="17">
    <source>
        <dbReference type="EMBL" id="TDR34097.1"/>
    </source>
</evidence>
<feature type="transmembrane region" description="Helical" evidence="14">
    <location>
        <begin position="341"/>
        <end position="369"/>
    </location>
</feature>
<accession>A0A8B4Q5I6</accession>
<feature type="transmembrane region" description="Helical" evidence="14">
    <location>
        <begin position="300"/>
        <end position="321"/>
    </location>
</feature>
<evidence type="ECO:0000256" key="3">
    <source>
        <dbReference type="ARBA" id="ARBA00012438"/>
    </source>
</evidence>
<keyword evidence="9 16" id="KW-0418">Kinase</keyword>
<evidence type="ECO:0000256" key="4">
    <source>
        <dbReference type="ARBA" id="ARBA00022475"/>
    </source>
</evidence>
<organism evidence="16 18">
    <name type="scientific">Kurthia zopfii</name>
    <dbReference type="NCBI Taxonomy" id="1650"/>
    <lineage>
        <taxon>Bacteria</taxon>
        <taxon>Bacillati</taxon>
        <taxon>Bacillota</taxon>
        <taxon>Bacilli</taxon>
        <taxon>Bacillales</taxon>
        <taxon>Caryophanaceae</taxon>
        <taxon>Kurthia</taxon>
    </lineage>
</organism>
<dbReference type="InterPro" id="IPR004358">
    <property type="entry name" value="Sig_transdc_His_kin-like_C"/>
</dbReference>
<dbReference type="OrthoDB" id="9792991at2"/>
<keyword evidence="6 16" id="KW-0808">Transferase</keyword>
<name>A0A8B4Q5I6_9BACL</name>
<reference evidence="17 19" key="2">
    <citation type="submission" date="2019-03" db="EMBL/GenBank/DDBJ databases">
        <title>Genomic Encyclopedia of Type Strains, Phase IV (KMG-IV): sequencing the most valuable type-strain genomes for metagenomic binning, comparative biology and taxonomic classification.</title>
        <authorList>
            <person name="Goeker M."/>
        </authorList>
    </citation>
    <scope>NUCLEOTIDE SEQUENCE [LARGE SCALE GENOMIC DNA]</scope>
    <source>
        <strain evidence="17 19">DSM 20580</strain>
    </source>
</reference>
<evidence type="ECO:0000256" key="6">
    <source>
        <dbReference type="ARBA" id="ARBA00022679"/>
    </source>
</evidence>
<dbReference type="InterPro" id="IPR003594">
    <property type="entry name" value="HATPase_dom"/>
</dbReference>
<evidence type="ECO:0000256" key="10">
    <source>
        <dbReference type="ARBA" id="ARBA00022840"/>
    </source>
</evidence>
<feature type="transmembrane region" description="Helical" evidence="14">
    <location>
        <begin position="428"/>
        <end position="449"/>
    </location>
</feature>
<evidence type="ECO:0000256" key="5">
    <source>
        <dbReference type="ARBA" id="ARBA00022553"/>
    </source>
</evidence>
<dbReference type="FunFam" id="1.10.287.130:FF:000008">
    <property type="entry name" value="Two-component sensor histidine kinase"/>
    <property type="match status" value="1"/>
</dbReference>
<dbReference type="InterPro" id="IPR036890">
    <property type="entry name" value="HATPase_C_sf"/>
</dbReference>
<dbReference type="EC" id="2.7.13.3" evidence="3"/>
<dbReference type="InterPro" id="IPR050398">
    <property type="entry name" value="HssS/ArlS-like"/>
</dbReference>
<dbReference type="GO" id="GO:0005524">
    <property type="term" value="F:ATP binding"/>
    <property type="evidence" value="ECO:0007669"/>
    <property type="project" value="UniProtKB-KW"/>
</dbReference>
<dbReference type="Proteomes" id="UP000294641">
    <property type="component" value="Unassembled WGS sequence"/>
</dbReference>
<dbReference type="InterPro" id="IPR003661">
    <property type="entry name" value="HisK_dim/P_dom"/>
</dbReference>
<dbReference type="AlphaFoldDB" id="A0A8B4Q5I6"/>
<dbReference type="RefSeq" id="WP_109350190.1">
    <property type="nucleotide sequence ID" value="NZ_BJUE01000079.1"/>
</dbReference>
<dbReference type="Pfam" id="PF02518">
    <property type="entry name" value="HATPase_c"/>
    <property type="match status" value="1"/>
</dbReference>
<evidence type="ECO:0000256" key="1">
    <source>
        <dbReference type="ARBA" id="ARBA00000085"/>
    </source>
</evidence>
<keyword evidence="13 14" id="KW-0472">Membrane</keyword>
<evidence type="ECO:0000259" key="15">
    <source>
        <dbReference type="PROSITE" id="PS50109"/>
    </source>
</evidence>
<dbReference type="SMART" id="SM00388">
    <property type="entry name" value="HisKA"/>
    <property type="match status" value="1"/>
</dbReference>
<keyword evidence="5" id="KW-0597">Phosphoprotein</keyword>
<dbReference type="EMBL" id="SNZG01000043">
    <property type="protein sequence ID" value="TDR34097.1"/>
    <property type="molecule type" value="Genomic_DNA"/>
</dbReference>
<dbReference type="SMART" id="SM00387">
    <property type="entry name" value="HATPase_c"/>
    <property type="match status" value="1"/>
</dbReference>
<keyword evidence="10" id="KW-0067">ATP-binding</keyword>
<proteinExistence type="predicted"/>
<keyword evidence="4" id="KW-1003">Cell membrane</keyword>
<keyword evidence="11 14" id="KW-1133">Transmembrane helix</keyword>
<gene>
    <name evidence="16" type="primary">walK</name>
    <name evidence="17" type="ORF">DFR61_14318</name>
    <name evidence="16" type="ORF">NCTC10597_00193</name>
</gene>
<dbReference type="SUPFAM" id="SSF55874">
    <property type="entry name" value="ATPase domain of HSP90 chaperone/DNA topoisomerase II/histidine kinase"/>
    <property type="match status" value="1"/>
</dbReference>
<dbReference type="InterPro" id="IPR036097">
    <property type="entry name" value="HisK_dim/P_sf"/>
</dbReference>
<dbReference type="PROSITE" id="PS50109">
    <property type="entry name" value="HIS_KIN"/>
    <property type="match status" value="1"/>
</dbReference>
<dbReference type="CDD" id="cd00082">
    <property type="entry name" value="HisKA"/>
    <property type="match status" value="1"/>
</dbReference>
<evidence type="ECO:0000256" key="14">
    <source>
        <dbReference type="SAM" id="Phobius"/>
    </source>
</evidence>
<keyword evidence="8" id="KW-0547">Nucleotide-binding</keyword>
<evidence type="ECO:0000313" key="16">
    <source>
        <dbReference type="EMBL" id="STX08529.1"/>
    </source>
</evidence>
<dbReference type="PANTHER" id="PTHR45528:SF1">
    <property type="entry name" value="SENSOR HISTIDINE KINASE CPXA"/>
    <property type="match status" value="1"/>
</dbReference>
<evidence type="ECO:0000256" key="9">
    <source>
        <dbReference type="ARBA" id="ARBA00022777"/>
    </source>
</evidence>